<protein>
    <submittedName>
        <fullName evidence="2">Tight adherence protein B</fullName>
    </submittedName>
</protein>
<feature type="transmembrane region" description="Helical" evidence="1">
    <location>
        <begin position="221"/>
        <end position="240"/>
    </location>
</feature>
<keyword evidence="1" id="KW-1133">Transmembrane helix</keyword>
<evidence type="ECO:0000313" key="2">
    <source>
        <dbReference type="EMBL" id="MBB3099803.1"/>
    </source>
</evidence>
<comment type="caution">
    <text evidence="2">The sequence shown here is derived from an EMBL/GenBank/DDBJ whole genome shotgun (WGS) entry which is preliminary data.</text>
</comment>
<feature type="transmembrane region" description="Helical" evidence="1">
    <location>
        <begin position="54"/>
        <end position="87"/>
    </location>
</feature>
<keyword evidence="3" id="KW-1185">Reference proteome</keyword>
<proteinExistence type="predicted"/>
<dbReference type="RefSeq" id="WP_229795682.1">
    <property type="nucleotide sequence ID" value="NZ_BMPW01000032.1"/>
</dbReference>
<dbReference type="AlphaFoldDB" id="A0A7W5FIJ7"/>
<keyword evidence="1" id="KW-0812">Transmembrane</keyword>
<organism evidence="2 3">
    <name type="scientific">Actinoplanes campanulatus</name>
    <dbReference type="NCBI Taxonomy" id="113559"/>
    <lineage>
        <taxon>Bacteria</taxon>
        <taxon>Bacillati</taxon>
        <taxon>Actinomycetota</taxon>
        <taxon>Actinomycetes</taxon>
        <taxon>Micromonosporales</taxon>
        <taxon>Micromonosporaceae</taxon>
        <taxon>Actinoplanes</taxon>
    </lineage>
</organism>
<reference evidence="2 3" key="1">
    <citation type="submission" date="2020-08" db="EMBL/GenBank/DDBJ databases">
        <title>Genomic Encyclopedia of Type Strains, Phase III (KMG-III): the genomes of soil and plant-associated and newly described type strains.</title>
        <authorList>
            <person name="Whitman W."/>
        </authorList>
    </citation>
    <scope>NUCLEOTIDE SEQUENCE [LARGE SCALE GENOMIC DNA]</scope>
    <source>
        <strain evidence="2 3">CECT 3287</strain>
    </source>
</reference>
<dbReference type="EMBL" id="JACHXF010000021">
    <property type="protein sequence ID" value="MBB3099803.1"/>
    <property type="molecule type" value="Genomic_DNA"/>
</dbReference>
<keyword evidence="1" id="KW-0472">Membrane</keyword>
<dbReference type="Proteomes" id="UP000590749">
    <property type="component" value="Unassembled WGS sequence"/>
</dbReference>
<feature type="transmembrane region" description="Helical" evidence="1">
    <location>
        <begin position="185"/>
        <end position="209"/>
    </location>
</feature>
<evidence type="ECO:0000313" key="3">
    <source>
        <dbReference type="Proteomes" id="UP000590749"/>
    </source>
</evidence>
<accession>A0A7W5FIJ7</accession>
<sequence length="249" mass="25626">MTWVLVTLLVTGVFLVAGPERGARDRLPGRRARLDLTGVRRVLFALLGGPEWRLALGAAAVAGVAAGSAGGPVAAVVASAYAGLAVHEWRRLDRRKRGTVRRMATLDELTSLVADLRAGIPAAVVAAASASGARLAGDERIQQLTGAVWRLAEHTGAPAADLLERIESDARETGRLTRKAGAQAAGAQVTAGLLAVLPFAGIGAGYVLGGDPMDVLLHTPGGAGCAIGALILQCCGLKWAQRIGERVLR</sequence>
<evidence type="ECO:0000256" key="1">
    <source>
        <dbReference type="SAM" id="Phobius"/>
    </source>
</evidence>
<name>A0A7W5FIJ7_9ACTN</name>
<gene>
    <name evidence="2" type="ORF">FHR83_007519</name>
</gene>